<keyword evidence="11" id="KW-1185">Reference proteome</keyword>
<accession>A0A937FVB1</accession>
<feature type="domain" description="ATP synthase F1 complex delta/epsilon subunit N-terminal" evidence="9">
    <location>
        <begin position="1"/>
        <end position="77"/>
    </location>
</feature>
<proteinExistence type="inferred from homology"/>
<dbReference type="RefSeq" id="WP_202856345.1">
    <property type="nucleotide sequence ID" value="NZ_JAEUGD010000042.1"/>
</dbReference>
<evidence type="ECO:0000256" key="4">
    <source>
        <dbReference type="ARBA" id="ARBA00022448"/>
    </source>
</evidence>
<keyword evidence="4 8" id="KW-0813">Transport</keyword>
<keyword evidence="8" id="KW-0066">ATP synthesis</keyword>
<keyword evidence="7 8" id="KW-0139">CF(1)</keyword>
<dbReference type="GO" id="GO:0046933">
    <property type="term" value="F:proton-transporting ATP synthase activity, rotational mechanism"/>
    <property type="evidence" value="ECO:0007669"/>
    <property type="project" value="InterPro"/>
</dbReference>
<evidence type="ECO:0000259" key="9">
    <source>
        <dbReference type="Pfam" id="PF02823"/>
    </source>
</evidence>
<comment type="function">
    <text evidence="1">Produces ATP from ADP in the presence of a proton gradient across the membrane.</text>
</comment>
<organism evidence="10 11">
    <name type="scientific">Fulvivirga marina</name>
    <dbReference type="NCBI Taxonomy" id="2494733"/>
    <lineage>
        <taxon>Bacteria</taxon>
        <taxon>Pseudomonadati</taxon>
        <taxon>Bacteroidota</taxon>
        <taxon>Cytophagia</taxon>
        <taxon>Cytophagales</taxon>
        <taxon>Fulvivirgaceae</taxon>
        <taxon>Fulvivirga</taxon>
    </lineage>
</organism>
<keyword evidence="5 8" id="KW-0406">Ion transport</keyword>
<evidence type="ECO:0000256" key="3">
    <source>
        <dbReference type="ARBA" id="ARBA00005712"/>
    </source>
</evidence>
<evidence type="ECO:0000256" key="2">
    <source>
        <dbReference type="ARBA" id="ARBA00004184"/>
    </source>
</evidence>
<evidence type="ECO:0000256" key="8">
    <source>
        <dbReference type="RuleBase" id="RU003656"/>
    </source>
</evidence>
<dbReference type="CDD" id="cd12152">
    <property type="entry name" value="F1-ATPase_delta"/>
    <property type="match status" value="1"/>
</dbReference>
<dbReference type="NCBIfam" id="TIGR01216">
    <property type="entry name" value="ATP_synt_epsi"/>
    <property type="match status" value="1"/>
</dbReference>
<evidence type="ECO:0000256" key="5">
    <source>
        <dbReference type="ARBA" id="ARBA00023065"/>
    </source>
</evidence>
<evidence type="ECO:0000313" key="11">
    <source>
        <dbReference type="Proteomes" id="UP000614216"/>
    </source>
</evidence>
<gene>
    <name evidence="10" type="primary">atpC</name>
    <name evidence="10" type="ORF">JMN32_10790</name>
</gene>
<evidence type="ECO:0000313" key="10">
    <source>
        <dbReference type="EMBL" id="MBL6446800.1"/>
    </source>
</evidence>
<dbReference type="InterPro" id="IPR001469">
    <property type="entry name" value="ATP_synth_F1_dsu/esu"/>
</dbReference>
<dbReference type="SUPFAM" id="SSF51344">
    <property type="entry name" value="Epsilon subunit of F1F0-ATP synthase N-terminal domain"/>
    <property type="match status" value="1"/>
</dbReference>
<comment type="subcellular location">
    <subcellularLocation>
        <location evidence="2">Endomembrane system</location>
        <topology evidence="2">Peripheral membrane protein</topology>
    </subcellularLocation>
</comment>
<evidence type="ECO:0000256" key="7">
    <source>
        <dbReference type="ARBA" id="ARBA00023196"/>
    </source>
</evidence>
<dbReference type="Gene3D" id="2.60.15.10">
    <property type="entry name" value="F0F1 ATP synthase delta/epsilon subunit, N-terminal"/>
    <property type="match status" value="1"/>
</dbReference>
<name>A0A937FVB1_9BACT</name>
<comment type="similarity">
    <text evidence="3 8">Belongs to the ATPase epsilon chain family.</text>
</comment>
<evidence type="ECO:0000256" key="1">
    <source>
        <dbReference type="ARBA" id="ARBA00003543"/>
    </source>
</evidence>
<protein>
    <submittedName>
        <fullName evidence="10">ATP synthase F1 subunit epsilon</fullName>
    </submittedName>
</protein>
<comment type="subunit">
    <text evidence="8">F-type ATPases have 2 components, CF(1) - the catalytic core - and CF(0) - the membrane proton channel. CF(1) has five subunits: alpha(3), beta(3), gamma(1), delta(1), epsilon(1). CF(0) has three main subunits: a, b and c.</text>
</comment>
<sequence>MFLEIVTPAKKVYEGEVNAIAFPGVDGSFQVLNDHAPLVSSLGKGTVTYQNKEGKHNVEISGGVVEVLNNKIVLLADGLIGE</sequence>
<dbReference type="GO" id="GO:0012505">
    <property type="term" value="C:endomembrane system"/>
    <property type="evidence" value="ECO:0007669"/>
    <property type="project" value="UniProtKB-SubCell"/>
</dbReference>
<dbReference type="EMBL" id="JAEUGD010000042">
    <property type="protein sequence ID" value="MBL6446800.1"/>
    <property type="molecule type" value="Genomic_DNA"/>
</dbReference>
<reference evidence="10" key="1">
    <citation type="submission" date="2021-01" db="EMBL/GenBank/DDBJ databases">
        <title>Fulvivirga kasyanovii gen. nov., sp nov., a novel member of the phylum Bacteroidetes isolated from seawater in a mussel farm.</title>
        <authorList>
            <person name="Zhao L.-H."/>
            <person name="Wang Z.-J."/>
        </authorList>
    </citation>
    <scope>NUCLEOTIDE SEQUENCE</scope>
    <source>
        <strain evidence="10">29W222</strain>
    </source>
</reference>
<dbReference type="Pfam" id="PF02823">
    <property type="entry name" value="ATP-synt_DE_N"/>
    <property type="match status" value="1"/>
</dbReference>
<dbReference type="InterPro" id="IPR036771">
    <property type="entry name" value="ATPsynth_dsu/esu_N"/>
</dbReference>
<evidence type="ECO:0000256" key="6">
    <source>
        <dbReference type="ARBA" id="ARBA00023136"/>
    </source>
</evidence>
<comment type="caution">
    <text evidence="10">The sequence shown here is derived from an EMBL/GenBank/DDBJ whole genome shotgun (WGS) entry which is preliminary data.</text>
</comment>
<dbReference type="GO" id="GO:0045259">
    <property type="term" value="C:proton-transporting ATP synthase complex"/>
    <property type="evidence" value="ECO:0007669"/>
    <property type="project" value="UniProtKB-KW"/>
</dbReference>
<dbReference type="InterPro" id="IPR020546">
    <property type="entry name" value="ATP_synth_F1_dsu/esu_N"/>
</dbReference>
<keyword evidence="6" id="KW-0472">Membrane</keyword>
<dbReference type="Proteomes" id="UP000614216">
    <property type="component" value="Unassembled WGS sequence"/>
</dbReference>
<dbReference type="AlphaFoldDB" id="A0A937FVB1"/>